<dbReference type="InterPro" id="IPR050121">
    <property type="entry name" value="Cytochrome_P450_monoxygenase"/>
</dbReference>
<dbReference type="PRINTS" id="PR00385">
    <property type="entry name" value="P450"/>
</dbReference>
<dbReference type="GO" id="GO:0004497">
    <property type="term" value="F:monooxygenase activity"/>
    <property type="evidence" value="ECO:0007669"/>
    <property type="project" value="UniProtKB-KW"/>
</dbReference>
<evidence type="ECO:0000256" key="6">
    <source>
        <dbReference type="ARBA" id="ARBA00022723"/>
    </source>
</evidence>
<dbReference type="PRINTS" id="PR00463">
    <property type="entry name" value="EP450I"/>
</dbReference>
<keyword evidence="9 12" id="KW-0408">Iron</keyword>
<dbReference type="Proteomes" id="UP001243989">
    <property type="component" value="Unassembled WGS sequence"/>
</dbReference>
<dbReference type="GO" id="GO:0016020">
    <property type="term" value="C:membrane"/>
    <property type="evidence" value="ECO:0007669"/>
    <property type="project" value="UniProtKB-SubCell"/>
</dbReference>
<evidence type="ECO:0000313" key="15">
    <source>
        <dbReference type="EMBL" id="KAK1638007.1"/>
    </source>
</evidence>
<evidence type="ECO:0000313" key="16">
    <source>
        <dbReference type="Proteomes" id="UP001243989"/>
    </source>
</evidence>
<evidence type="ECO:0000256" key="13">
    <source>
        <dbReference type="RuleBase" id="RU000461"/>
    </source>
</evidence>
<dbReference type="RefSeq" id="XP_060446614.1">
    <property type="nucleotide sequence ID" value="XM_060593581.1"/>
</dbReference>
<evidence type="ECO:0000256" key="12">
    <source>
        <dbReference type="PIRSR" id="PIRSR602401-1"/>
    </source>
</evidence>
<dbReference type="InterPro" id="IPR002401">
    <property type="entry name" value="Cyt_P450_E_grp-I"/>
</dbReference>
<evidence type="ECO:0000256" key="2">
    <source>
        <dbReference type="ARBA" id="ARBA00004370"/>
    </source>
</evidence>
<dbReference type="PANTHER" id="PTHR24305">
    <property type="entry name" value="CYTOCHROME P450"/>
    <property type="match status" value="1"/>
</dbReference>
<keyword evidence="7 14" id="KW-1133">Transmembrane helix</keyword>
<dbReference type="GO" id="GO:0016705">
    <property type="term" value="F:oxidoreductase activity, acting on paired donors, with incorporation or reduction of molecular oxygen"/>
    <property type="evidence" value="ECO:0007669"/>
    <property type="project" value="InterPro"/>
</dbReference>
<dbReference type="EMBL" id="JAHMHQ010000007">
    <property type="protein sequence ID" value="KAK1638007.1"/>
    <property type="molecule type" value="Genomic_DNA"/>
</dbReference>
<evidence type="ECO:0000256" key="7">
    <source>
        <dbReference type="ARBA" id="ARBA00022989"/>
    </source>
</evidence>
<organism evidence="15 16">
    <name type="scientific">Colletotrichum phormii</name>
    <dbReference type="NCBI Taxonomy" id="359342"/>
    <lineage>
        <taxon>Eukaryota</taxon>
        <taxon>Fungi</taxon>
        <taxon>Dikarya</taxon>
        <taxon>Ascomycota</taxon>
        <taxon>Pezizomycotina</taxon>
        <taxon>Sordariomycetes</taxon>
        <taxon>Hypocreomycetidae</taxon>
        <taxon>Glomerellales</taxon>
        <taxon>Glomerellaceae</taxon>
        <taxon>Colletotrichum</taxon>
        <taxon>Colletotrichum acutatum species complex</taxon>
    </lineage>
</organism>
<dbReference type="GeneID" id="85478443"/>
<keyword evidence="16" id="KW-1185">Reference proteome</keyword>
<protein>
    <submittedName>
        <fullName evidence="15">Cytochrome P450</fullName>
    </submittedName>
</protein>
<evidence type="ECO:0000256" key="11">
    <source>
        <dbReference type="ARBA" id="ARBA00023136"/>
    </source>
</evidence>
<evidence type="ECO:0000256" key="14">
    <source>
        <dbReference type="SAM" id="Phobius"/>
    </source>
</evidence>
<keyword evidence="5 14" id="KW-0812">Transmembrane</keyword>
<evidence type="ECO:0000256" key="3">
    <source>
        <dbReference type="ARBA" id="ARBA00010617"/>
    </source>
</evidence>
<dbReference type="Pfam" id="PF00067">
    <property type="entry name" value="p450"/>
    <property type="match status" value="1"/>
</dbReference>
<dbReference type="InterPro" id="IPR017972">
    <property type="entry name" value="Cyt_P450_CS"/>
</dbReference>
<evidence type="ECO:0000256" key="9">
    <source>
        <dbReference type="ARBA" id="ARBA00023004"/>
    </source>
</evidence>
<accession>A0AAI9ZTP0</accession>
<keyword evidence="6 12" id="KW-0479">Metal-binding</keyword>
<keyword evidence="11 14" id="KW-0472">Membrane</keyword>
<evidence type="ECO:0000256" key="4">
    <source>
        <dbReference type="ARBA" id="ARBA00022617"/>
    </source>
</evidence>
<name>A0AAI9ZTP0_9PEZI</name>
<evidence type="ECO:0000256" key="1">
    <source>
        <dbReference type="ARBA" id="ARBA00001971"/>
    </source>
</evidence>
<feature type="transmembrane region" description="Helical" evidence="14">
    <location>
        <begin position="7"/>
        <end position="26"/>
    </location>
</feature>
<dbReference type="AlphaFoldDB" id="A0AAI9ZTP0"/>
<comment type="caution">
    <text evidence="15">The sequence shown here is derived from an EMBL/GenBank/DDBJ whole genome shotgun (WGS) entry which is preliminary data.</text>
</comment>
<dbReference type="CDD" id="cd11058">
    <property type="entry name" value="CYP60B-like"/>
    <property type="match status" value="1"/>
</dbReference>
<comment type="similarity">
    <text evidence="3 13">Belongs to the cytochrome P450 family.</text>
</comment>
<dbReference type="FunFam" id="1.10.630.10:FF:000158">
    <property type="entry name" value="Cytochrome P450, putative (Eurofung)"/>
    <property type="match status" value="1"/>
</dbReference>
<dbReference type="SUPFAM" id="SSF48264">
    <property type="entry name" value="Cytochrome P450"/>
    <property type="match status" value="1"/>
</dbReference>
<dbReference type="GO" id="GO:0005506">
    <property type="term" value="F:iron ion binding"/>
    <property type="evidence" value="ECO:0007669"/>
    <property type="project" value="InterPro"/>
</dbReference>
<evidence type="ECO:0000256" key="5">
    <source>
        <dbReference type="ARBA" id="ARBA00022692"/>
    </source>
</evidence>
<dbReference type="PROSITE" id="PS00086">
    <property type="entry name" value="CYTOCHROME_P450"/>
    <property type="match status" value="1"/>
</dbReference>
<proteinExistence type="inferred from homology"/>
<keyword evidence="10 13" id="KW-0503">Monooxygenase</keyword>
<dbReference type="InterPro" id="IPR001128">
    <property type="entry name" value="Cyt_P450"/>
</dbReference>
<reference evidence="15" key="1">
    <citation type="submission" date="2021-06" db="EMBL/GenBank/DDBJ databases">
        <title>Comparative genomics, transcriptomics and evolutionary studies reveal genomic signatures of adaptation to plant cell wall in hemibiotrophic fungi.</title>
        <authorList>
            <consortium name="DOE Joint Genome Institute"/>
            <person name="Baroncelli R."/>
            <person name="Diaz J.F."/>
            <person name="Benocci T."/>
            <person name="Peng M."/>
            <person name="Battaglia E."/>
            <person name="Haridas S."/>
            <person name="Andreopoulos W."/>
            <person name="Labutti K."/>
            <person name="Pangilinan J."/>
            <person name="Floch G.L."/>
            <person name="Makela M.R."/>
            <person name="Henrissat B."/>
            <person name="Grigoriev I.V."/>
            <person name="Crouch J.A."/>
            <person name="De Vries R.P."/>
            <person name="Sukno S.A."/>
            <person name="Thon M.R."/>
        </authorList>
    </citation>
    <scope>NUCLEOTIDE SEQUENCE</scope>
    <source>
        <strain evidence="15">CBS 102054</strain>
    </source>
</reference>
<sequence length="488" mass="55202">MKPQSGLLIYKIIVASLFSAVHNIYFHPLASVPGPLLARAWLLWRVYHSLGGRFHRVIERNHARYGPVFRVSPNELSFSSVTSWKAIYGYKPAKQASFNKSKFYDIYGAGFGSKCIGSERNPAKHDQMKKSLSAAFSTKALLEQEAIVSEAINLFVDRVGQEGGPGSGGLNMTKWYEMIAFDILGELAFGESFRSIENGRPHFWSEMVENHLYFITVADNMRHYPLLVLLSSLFAPFIKSISKKHTQLTRDKVNKRLASTSEKKDIFTNLISMVQDGTLPLEEITAHASTLVVAGGETVATCLAATTYELLRNPTVYEKLAEEIRSFFSSYEEIDATSVQRLSYLQATINEGLRIYPPGSQGFPRDCPGAYIDGVWVPQGTEVYTSAWTVTHDEQNFHEPYHFKPERWLNSMCPDLKEASQPFSLGTRACLGRNVAYMELRLILARLLYKYDLKLLDKDLDWEGKSQMHVMWSKPELRVEFAPRCSSS</sequence>
<keyword evidence="4 12" id="KW-0349">Heme</keyword>
<feature type="binding site" description="axial binding residue" evidence="12">
    <location>
        <position position="430"/>
    </location>
    <ligand>
        <name>heme</name>
        <dbReference type="ChEBI" id="CHEBI:30413"/>
    </ligand>
    <ligandPart>
        <name>Fe</name>
        <dbReference type="ChEBI" id="CHEBI:18248"/>
    </ligandPart>
</feature>
<dbReference type="PANTHER" id="PTHR24305:SF210">
    <property type="entry name" value="CYTOCHROME P450 MONOOXYGENASE ASQL-RELATED"/>
    <property type="match status" value="1"/>
</dbReference>
<keyword evidence="8 13" id="KW-0560">Oxidoreductase</keyword>
<evidence type="ECO:0000256" key="10">
    <source>
        <dbReference type="ARBA" id="ARBA00023033"/>
    </source>
</evidence>
<comment type="subcellular location">
    <subcellularLocation>
        <location evidence="2">Membrane</location>
    </subcellularLocation>
</comment>
<dbReference type="GO" id="GO:0020037">
    <property type="term" value="F:heme binding"/>
    <property type="evidence" value="ECO:0007669"/>
    <property type="project" value="InterPro"/>
</dbReference>
<comment type="cofactor">
    <cofactor evidence="1 12">
        <name>heme</name>
        <dbReference type="ChEBI" id="CHEBI:30413"/>
    </cofactor>
</comment>
<gene>
    <name evidence="15" type="ORF">BDP81DRAFT_459779</name>
</gene>
<dbReference type="InterPro" id="IPR036396">
    <property type="entry name" value="Cyt_P450_sf"/>
</dbReference>
<evidence type="ECO:0000256" key="8">
    <source>
        <dbReference type="ARBA" id="ARBA00023002"/>
    </source>
</evidence>
<dbReference type="Gene3D" id="1.10.630.10">
    <property type="entry name" value="Cytochrome P450"/>
    <property type="match status" value="1"/>
</dbReference>